<dbReference type="InterPro" id="IPR050834">
    <property type="entry name" value="Glycosyltransf_2"/>
</dbReference>
<evidence type="ECO:0000259" key="2">
    <source>
        <dbReference type="Pfam" id="PF00535"/>
    </source>
</evidence>
<evidence type="ECO:0000256" key="1">
    <source>
        <dbReference type="ARBA" id="ARBA00022679"/>
    </source>
</evidence>
<dbReference type="RefSeq" id="WP_186930553.1">
    <property type="nucleotide sequence ID" value="NZ_JACOOJ010000027.1"/>
</dbReference>
<keyword evidence="5" id="KW-1185">Reference proteome</keyword>
<dbReference type="Gene3D" id="3.90.550.10">
    <property type="entry name" value="Spore Coat Polysaccharide Biosynthesis Protein SpsA, Chain A"/>
    <property type="match status" value="2"/>
</dbReference>
<keyword evidence="1" id="KW-0808">Transferase</keyword>
<organism evidence="4 5">
    <name type="scientific">Parabacteroides hominis</name>
    <dbReference type="NCBI Taxonomy" id="2763057"/>
    <lineage>
        <taxon>Bacteria</taxon>
        <taxon>Pseudomonadati</taxon>
        <taxon>Bacteroidota</taxon>
        <taxon>Bacteroidia</taxon>
        <taxon>Bacteroidales</taxon>
        <taxon>Tannerellaceae</taxon>
        <taxon>Parabacteroides</taxon>
    </lineage>
</organism>
<dbReference type="PANTHER" id="PTHR43685">
    <property type="entry name" value="GLYCOSYLTRANSFERASE"/>
    <property type="match status" value="1"/>
</dbReference>
<dbReference type="InterPro" id="IPR027791">
    <property type="entry name" value="Galactosyl_T_C"/>
</dbReference>
<dbReference type="Pfam" id="PF02709">
    <property type="entry name" value="Glyco_transf_7C"/>
    <property type="match status" value="1"/>
</dbReference>
<feature type="domain" description="Glycosyltransferase 2-like" evidence="2">
    <location>
        <begin position="6"/>
        <end position="158"/>
    </location>
</feature>
<sequence length="676" mass="78333">MNVLVSVIMPVYNMTEFVGEAIESILQQTFSDFEFIIIDDASDDGTDSVVRSYTDERIVLVRNDSNIGNYASRNKGMQQARGKYIAIMDADDIAMPERLAKQFDYLEAHLDVLAVGTDCVFISNGQQKKVVGSYQDILFALLDNNCFIHPSLMIRVDVLRQLNGYDERYYYSADYDLVCRLALRGKIENLTEPLILYRWHSSQISVLKRNEQKGHADDIRLKYQLSFANYYKGGNLPMVEEADFLYPDMGRLICLYIYANKVGDAKLEQEAGILLDKIFEDVSMEMPVRLKNGLLGVGCGLIYLLRNHLVAGEEDDVLSEIDACLFSALIYMEDEMEVDWYGWLRYFRLRISYDHPADWQVYGITFRQHGVYLLDCLMRGLRKGMDWDKRIISEVELFHQMKLCPTKTAQILSLLTSIDNDRLSFVIPIRVDSAERERNLDVVVDLLSEMEGVDVSILEGDKQPLYRLKKAYENVKYRFVEDRDPVFHRTKYLNWLLRDAQGAVVGVWDTDVAITYGQISDAVKAIRTGWAVMSFPYDGHFYTLSPKDSDLFVQDRSFERLDELVKTSHLAHGPHSVGGAFLVNRKLYLQYGGENENFYGWGPEDAERVKRMEILGLSVYRTKGPLFHLYHPRKENSWYGSADIELRNRREFLTVCSMTHDELQRYVRSWHWILHK</sequence>
<evidence type="ECO:0000259" key="3">
    <source>
        <dbReference type="Pfam" id="PF02709"/>
    </source>
</evidence>
<protein>
    <submittedName>
        <fullName evidence="4">Glycosyltransferase</fullName>
    </submittedName>
</protein>
<evidence type="ECO:0000313" key="4">
    <source>
        <dbReference type="EMBL" id="MBC5633874.1"/>
    </source>
</evidence>
<dbReference type="InterPro" id="IPR029044">
    <property type="entry name" value="Nucleotide-diphossugar_trans"/>
</dbReference>
<dbReference type="EMBL" id="JACOOJ010000027">
    <property type="protein sequence ID" value="MBC5633874.1"/>
    <property type="molecule type" value="Genomic_DNA"/>
</dbReference>
<dbReference type="SUPFAM" id="SSF53448">
    <property type="entry name" value="Nucleotide-diphospho-sugar transferases"/>
    <property type="match status" value="2"/>
</dbReference>
<dbReference type="Pfam" id="PF00535">
    <property type="entry name" value="Glycos_transf_2"/>
    <property type="match status" value="1"/>
</dbReference>
<feature type="domain" description="Galactosyltransferase C-terminal" evidence="3">
    <location>
        <begin position="572"/>
        <end position="631"/>
    </location>
</feature>
<name>A0ABR7DR24_9BACT</name>
<dbReference type="InterPro" id="IPR001173">
    <property type="entry name" value="Glyco_trans_2-like"/>
</dbReference>
<dbReference type="Proteomes" id="UP000651475">
    <property type="component" value="Unassembled WGS sequence"/>
</dbReference>
<evidence type="ECO:0000313" key="5">
    <source>
        <dbReference type="Proteomes" id="UP000651475"/>
    </source>
</evidence>
<gene>
    <name evidence="4" type="ORF">H8S65_14035</name>
</gene>
<comment type="caution">
    <text evidence="4">The sequence shown here is derived from an EMBL/GenBank/DDBJ whole genome shotgun (WGS) entry which is preliminary data.</text>
</comment>
<accession>A0ABR7DR24</accession>
<reference evidence="4 5" key="1">
    <citation type="submission" date="2020-08" db="EMBL/GenBank/DDBJ databases">
        <title>Genome public.</title>
        <authorList>
            <person name="Liu C."/>
            <person name="Sun Q."/>
        </authorList>
    </citation>
    <scope>NUCLEOTIDE SEQUENCE [LARGE SCALE GENOMIC DNA]</scope>
    <source>
        <strain evidence="4 5">NSJ-79</strain>
    </source>
</reference>
<dbReference type="PANTHER" id="PTHR43685:SF2">
    <property type="entry name" value="GLYCOSYLTRANSFERASE 2-LIKE DOMAIN-CONTAINING PROTEIN"/>
    <property type="match status" value="1"/>
</dbReference>
<proteinExistence type="predicted"/>